<proteinExistence type="predicted"/>
<evidence type="ECO:0000313" key="2">
    <source>
        <dbReference type="EMBL" id="UOB17566.1"/>
    </source>
</evidence>
<evidence type="ECO:0000259" key="1">
    <source>
        <dbReference type="Pfam" id="PF05168"/>
    </source>
</evidence>
<dbReference type="KEGG" id="fbm:MQE35_17735"/>
<protein>
    <submittedName>
        <fullName evidence="2">HEPN domain-containing protein</fullName>
    </submittedName>
</protein>
<dbReference type="Gene3D" id="1.20.120.330">
    <property type="entry name" value="Nucleotidyltransferases domain 2"/>
    <property type="match status" value="1"/>
</dbReference>
<dbReference type="AlphaFoldDB" id="A0A9E6ZVI1"/>
<feature type="domain" description="HEPN" evidence="1">
    <location>
        <begin position="6"/>
        <end position="112"/>
    </location>
</feature>
<organism evidence="2 3">
    <name type="scientific">Abyssalbus ytuae</name>
    <dbReference type="NCBI Taxonomy" id="2926907"/>
    <lineage>
        <taxon>Bacteria</taxon>
        <taxon>Pseudomonadati</taxon>
        <taxon>Bacteroidota</taxon>
        <taxon>Flavobacteriia</taxon>
        <taxon>Flavobacteriales</taxon>
        <taxon>Flavobacteriaceae</taxon>
        <taxon>Abyssalbus</taxon>
    </lineage>
</organism>
<dbReference type="EMBL" id="CP094358">
    <property type="protein sequence ID" value="UOB17566.1"/>
    <property type="molecule type" value="Genomic_DNA"/>
</dbReference>
<name>A0A9E6ZVI1_9FLAO</name>
<sequence>MENEAKQLFKQAVDTLNRASEELYRPEEDIVTYLVCKNAQVAIESFLKGYLVENGVDISKHTTVNSLYNKCLDINKNFKEIDLSEFNCKSQSLESRYCDDVSKVDSCFKIASNLDSFLRKEKVIS</sequence>
<accession>A0A9E6ZVI1</accession>
<evidence type="ECO:0000313" key="3">
    <source>
        <dbReference type="Proteomes" id="UP000831290"/>
    </source>
</evidence>
<keyword evidence="3" id="KW-1185">Reference proteome</keyword>
<dbReference type="Proteomes" id="UP000831290">
    <property type="component" value="Chromosome"/>
</dbReference>
<dbReference type="InterPro" id="IPR007842">
    <property type="entry name" value="HEPN_dom"/>
</dbReference>
<dbReference type="Pfam" id="PF05168">
    <property type="entry name" value="HEPN"/>
    <property type="match status" value="1"/>
</dbReference>
<dbReference type="RefSeq" id="WP_255843109.1">
    <property type="nucleotide sequence ID" value="NZ_CP094358.1"/>
</dbReference>
<reference evidence="2" key="1">
    <citation type="submission" date="2022-03" db="EMBL/GenBank/DDBJ databases">
        <title>Description of Abyssus ytuae gen. nov., sp. nov., a novel member of the family Flavobacteriaceae isolated from the sediment of Mariana Trench.</title>
        <authorList>
            <person name="Zhang J."/>
            <person name="Xu X."/>
        </authorList>
    </citation>
    <scope>NUCLEOTIDE SEQUENCE</scope>
    <source>
        <strain evidence="2">MT3330</strain>
    </source>
</reference>
<gene>
    <name evidence="2" type="ORF">MQE35_17735</name>
</gene>